<feature type="transmembrane region" description="Helical" evidence="1">
    <location>
        <begin position="62"/>
        <end position="89"/>
    </location>
</feature>
<feature type="transmembrane region" description="Helical" evidence="1">
    <location>
        <begin position="110"/>
        <end position="136"/>
    </location>
</feature>
<proteinExistence type="predicted"/>
<keyword evidence="1" id="KW-1133">Transmembrane helix</keyword>
<reference evidence="2 3" key="1">
    <citation type="journal article" date="2015" name="Nature">
        <title>rRNA introns, odd ribosomes, and small enigmatic genomes across a large radiation of phyla.</title>
        <authorList>
            <person name="Brown C.T."/>
            <person name="Hug L.A."/>
            <person name="Thomas B.C."/>
            <person name="Sharon I."/>
            <person name="Castelle C.J."/>
            <person name="Singh A."/>
            <person name="Wilkins M.J."/>
            <person name="Williams K.H."/>
            <person name="Banfield J.F."/>
        </authorList>
    </citation>
    <scope>NUCLEOTIDE SEQUENCE [LARGE SCALE GENOMIC DNA]</scope>
</reference>
<sequence>MLFPKTFKYITIVSLFISLMLIPFSNVLAVEPPAIPWGAVCSNLSITGEGGFGPKVTHLSPIQILCPVVSILNVAIYAAGVVFMVMVVYGGIKLSMAFGDPKAFAAAKSTWVWAFAGFGLIIGSISLLFIVTNMFGVPFDILRPVDGMAWSLAQIMCVAGITDNLGVIACP</sequence>
<name>A0A0G0Z4G8_UNCKA</name>
<evidence type="ECO:0000313" key="2">
    <source>
        <dbReference type="EMBL" id="KKS16991.1"/>
    </source>
</evidence>
<evidence type="ECO:0000256" key="1">
    <source>
        <dbReference type="SAM" id="Phobius"/>
    </source>
</evidence>
<keyword evidence="1" id="KW-0472">Membrane</keyword>
<protein>
    <submittedName>
        <fullName evidence="2">Uncharacterized protein</fullName>
    </submittedName>
</protein>
<dbReference type="Pfam" id="PF18895">
    <property type="entry name" value="T4SS_pilin"/>
    <property type="match status" value="1"/>
</dbReference>
<gene>
    <name evidence="2" type="ORF">UU72_C0009G0033</name>
</gene>
<dbReference type="InterPro" id="IPR043993">
    <property type="entry name" value="T4SS_pilin"/>
</dbReference>
<comment type="caution">
    <text evidence="2">The sequence shown here is derived from an EMBL/GenBank/DDBJ whole genome shotgun (WGS) entry which is preliminary data.</text>
</comment>
<dbReference type="EMBL" id="LCBS01000009">
    <property type="protein sequence ID" value="KKS16991.1"/>
    <property type="molecule type" value="Genomic_DNA"/>
</dbReference>
<dbReference type="AlphaFoldDB" id="A0A0G0Z4G8"/>
<feature type="transmembrane region" description="Helical" evidence="1">
    <location>
        <begin position="148"/>
        <end position="170"/>
    </location>
</feature>
<dbReference type="Proteomes" id="UP000034163">
    <property type="component" value="Unassembled WGS sequence"/>
</dbReference>
<evidence type="ECO:0000313" key="3">
    <source>
        <dbReference type="Proteomes" id="UP000034163"/>
    </source>
</evidence>
<accession>A0A0G0Z4G8</accession>
<keyword evidence="1" id="KW-0812">Transmembrane</keyword>
<organism evidence="2 3">
    <name type="scientific">candidate division WWE3 bacterium GW2011_GWB1_41_6</name>
    <dbReference type="NCBI Taxonomy" id="1619112"/>
    <lineage>
        <taxon>Bacteria</taxon>
        <taxon>Katanobacteria</taxon>
    </lineage>
</organism>